<dbReference type="HOGENOM" id="CLU_2562291_0_0_1"/>
<evidence type="ECO:0000313" key="2">
    <source>
        <dbReference type="EnsemblPlants" id="ONIVA04G05340.1"/>
    </source>
</evidence>
<keyword evidence="3" id="KW-1185">Reference proteome</keyword>
<accession>A0A0E0GYV1</accession>
<proteinExistence type="predicted"/>
<feature type="chain" id="PRO_5002361259" evidence="1">
    <location>
        <begin position="23"/>
        <end position="82"/>
    </location>
</feature>
<dbReference type="AlphaFoldDB" id="A0A0E0GYV1"/>
<sequence length="82" mass="8820">MALTVVALAATAVVTVLKGTAGWCAKWDAEGRRLLVSNFFDVGVSKLYAAGTAGKEKEEERVVSGMYELQRHREGRAGHKVA</sequence>
<protein>
    <submittedName>
        <fullName evidence="2">Uncharacterized protein</fullName>
    </submittedName>
</protein>
<reference evidence="2" key="2">
    <citation type="submission" date="2018-04" db="EMBL/GenBank/DDBJ databases">
        <title>OnivRS2 (Oryza nivara Reference Sequence Version 2).</title>
        <authorList>
            <person name="Zhang J."/>
            <person name="Kudrna D."/>
            <person name="Lee S."/>
            <person name="Talag J."/>
            <person name="Rajasekar S."/>
            <person name="Welchert J."/>
            <person name="Hsing Y.-I."/>
            <person name="Wing R.A."/>
        </authorList>
    </citation>
    <scope>NUCLEOTIDE SEQUENCE [LARGE SCALE GENOMIC DNA]</scope>
    <source>
        <strain evidence="2">SL10</strain>
    </source>
</reference>
<dbReference type="Proteomes" id="UP000006591">
    <property type="component" value="Chromosome 4"/>
</dbReference>
<keyword evidence="1" id="KW-0732">Signal</keyword>
<feature type="signal peptide" evidence="1">
    <location>
        <begin position="1"/>
        <end position="22"/>
    </location>
</feature>
<evidence type="ECO:0000313" key="3">
    <source>
        <dbReference type="Proteomes" id="UP000006591"/>
    </source>
</evidence>
<reference evidence="2" key="1">
    <citation type="submission" date="2015-04" db="UniProtKB">
        <authorList>
            <consortium name="EnsemblPlants"/>
        </authorList>
    </citation>
    <scope>IDENTIFICATION</scope>
    <source>
        <strain evidence="2">SL10</strain>
    </source>
</reference>
<organism evidence="2">
    <name type="scientific">Oryza nivara</name>
    <name type="common">Indian wild rice</name>
    <name type="synonym">Oryza sativa f. spontanea</name>
    <dbReference type="NCBI Taxonomy" id="4536"/>
    <lineage>
        <taxon>Eukaryota</taxon>
        <taxon>Viridiplantae</taxon>
        <taxon>Streptophyta</taxon>
        <taxon>Embryophyta</taxon>
        <taxon>Tracheophyta</taxon>
        <taxon>Spermatophyta</taxon>
        <taxon>Magnoliopsida</taxon>
        <taxon>Liliopsida</taxon>
        <taxon>Poales</taxon>
        <taxon>Poaceae</taxon>
        <taxon>BOP clade</taxon>
        <taxon>Oryzoideae</taxon>
        <taxon>Oryzeae</taxon>
        <taxon>Oryzinae</taxon>
        <taxon>Oryza</taxon>
    </lineage>
</organism>
<name>A0A0E0GYV1_ORYNI</name>
<evidence type="ECO:0000256" key="1">
    <source>
        <dbReference type="SAM" id="SignalP"/>
    </source>
</evidence>
<dbReference type="EnsemblPlants" id="ONIVA04G05340.1">
    <property type="protein sequence ID" value="ONIVA04G05340.1"/>
    <property type="gene ID" value="ONIVA04G05340"/>
</dbReference>
<dbReference type="Gramene" id="ONIVA04G05340.1">
    <property type="protein sequence ID" value="ONIVA04G05340.1"/>
    <property type="gene ID" value="ONIVA04G05340"/>
</dbReference>